<sequence length="210" mass="22037">MSLCPPQTDLVARALRQAPATTITGPTDPGLPAQPFTLTLVNESSGRIIGLEFQNEILLVLADGAAAAAVPDIVTLLDAESGWVVSLDDVGAGLVLDVIAIPSARSGIQGPGCSWPGRERSGFRSIIRGILTRSGGKAQLDVAGLLAHGALRTTKPICVSPTSAPVTAVVINWRPGQHRPGLRCPGSRRWRRRRCSVAAYGQFGTAANRY</sequence>
<protein>
    <recommendedName>
        <fullName evidence="1">S-Me-THD-like C-terminal domain-containing protein</fullName>
    </recommendedName>
</protein>
<dbReference type="Proteomes" id="UP001501803">
    <property type="component" value="Unassembled WGS sequence"/>
</dbReference>
<dbReference type="SUPFAM" id="SSF160991">
    <property type="entry name" value="CV3147-like"/>
    <property type="match status" value="1"/>
</dbReference>
<name>A0ABP7L983_9MICO</name>
<dbReference type="InterPro" id="IPR024071">
    <property type="entry name" value="S-Me-THD_C_sf"/>
</dbReference>
<organism evidence="2 3">
    <name type="scientific">Leifsonia kafniensis</name>
    <dbReference type="NCBI Taxonomy" id="475957"/>
    <lineage>
        <taxon>Bacteria</taxon>
        <taxon>Bacillati</taxon>
        <taxon>Actinomycetota</taxon>
        <taxon>Actinomycetes</taxon>
        <taxon>Micrococcales</taxon>
        <taxon>Microbacteriaceae</taxon>
        <taxon>Leifsonia</taxon>
    </lineage>
</organism>
<evidence type="ECO:0000313" key="3">
    <source>
        <dbReference type="Proteomes" id="UP001501803"/>
    </source>
</evidence>
<dbReference type="InterPro" id="IPR048350">
    <property type="entry name" value="S-Me-THD-like_C"/>
</dbReference>
<dbReference type="Gene3D" id="2.40.390.10">
    <property type="entry name" value="CV3147-like"/>
    <property type="match status" value="1"/>
</dbReference>
<feature type="domain" description="S-Me-THD-like C-terminal" evidence="1">
    <location>
        <begin position="37"/>
        <end position="104"/>
    </location>
</feature>
<dbReference type="EMBL" id="BAABCN010000018">
    <property type="protein sequence ID" value="GAA3896054.1"/>
    <property type="molecule type" value="Genomic_DNA"/>
</dbReference>
<comment type="caution">
    <text evidence="2">The sequence shown here is derived from an EMBL/GenBank/DDBJ whole genome shotgun (WGS) entry which is preliminary data.</text>
</comment>
<evidence type="ECO:0000259" key="1">
    <source>
        <dbReference type="Pfam" id="PF20906"/>
    </source>
</evidence>
<reference evidence="3" key="1">
    <citation type="journal article" date="2019" name="Int. J. Syst. Evol. Microbiol.">
        <title>The Global Catalogue of Microorganisms (GCM) 10K type strain sequencing project: providing services to taxonomists for standard genome sequencing and annotation.</title>
        <authorList>
            <consortium name="The Broad Institute Genomics Platform"/>
            <consortium name="The Broad Institute Genome Sequencing Center for Infectious Disease"/>
            <person name="Wu L."/>
            <person name="Ma J."/>
        </authorList>
    </citation>
    <scope>NUCLEOTIDE SEQUENCE [LARGE SCALE GENOMIC DNA]</scope>
    <source>
        <strain evidence="3">JCM 17021</strain>
    </source>
</reference>
<keyword evidence="3" id="KW-1185">Reference proteome</keyword>
<gene>
    <name evidence="2" type="ORF">GCM10022381_41920</name>
</gene>
<accession>A0ABP7L983</accession>
<dbReference type="Pfam" id="PF20906">
    <property type="entry name" value="S-Me-THD_C"/>
    <property type="match status" value="1"/>
</dbReference>
<evidence type="ECO:0000313" key="2">
    <source>
        <dbReference type="EMBL" id="GAA3896054.1"/>
    </source>
</evidence>
<proteinExistence type="predicted"/>